<feature type="compositionally biased region" description="Low complexity" evidence="1">
    <location>
        <begin position="23"/>
        <end position="35"/>
    </location>
</feature>
<sequence length="72" mass="7777">MEVFPARVPLSPGSDVTLPECMASSAAPSSPGPDSRNISKTRSKLSTWRRNGGWTDSWTETRSVSDDAKLPL</sequence>
<evidence type="ECO:0000256" key="1">
    <source>
        <dbReference type="SAM" id="MobiDB-lite"/>
    </source>
</evidence>
<comment type="caution">
    <text evidence="2">The sequence shown here is derived from an EMBL/GenBank/DDBJ whole genome shotgun (WGS) entry which is preliminary data.</text>
</comment>
<evidence type="ECO:0000313" key="3">
    <source>
        <dbReference type="Proteomes" id="UP001346869"/>
    </source>
</evidence>
<name>A0AAN8AQ19_ELEMC</name>
<dbReference type="EMBL" id="JAUZQC010000011">
    <property type="protein sequence ID" value="KAK5862973.1"/>
    <property type="molecule type" value="Genomic_DNA"/>
</dbReference>
<accession>A0AAN8AQ19</accession>
<dbReference type="Proteomes" id="UP001346869">
    <property type="component" value="Unassembled WGS sequence"/>
</dbReference>
<protein>
    <submittedName>
        <fullName evidence="2">Uncharacterized protein</fullName>
    </submittedName>
</protein>
<keyword evidence="3" id="KW-1185">Reference proteome</keyword>
<feature type="compositionally biased region" description="Polar residues" evidence="1">
    <location>
        <begin position="36"/>
        <end position="62"/>
    </location>
</feature>
<organism evidence="2 3">
    <name type="scientific">Eleginops maclovinus</name>
    <name type="common">Patagonian blennie</name>
    <name type="synonym">Eleginus maclovinus</name>
    <dbReference type="NCBI Taxonomy" id="56733"/>
    <lineage>
        <taxon>Eukaryota</taxon>
        <taxon>Metazoa</taxon>
        <taxon>Chordata</taxon>
        <taxon>Craniata</taxon>
        <taxon>Vertebrata</taxon>
        <taxon>Euteleostomi</taxon>
        <taxon>Actinopterygii</taxon>
        <taxon>Neopterygii</taxon>
        <taxon>Teleostei</taxon>
        <taxon>Neoteleostei</taxon>
        <taxon>Acanthomorphata</taxon>
        <taxon>Eupercaria</taxon>
        <taxon>Perciformes</taxon>
        <taxon>Notothenioidei</taxon>
        <taxon>Eleginopidae</taxon>
        <taxon>Eleginops</taxon>
    </lineage>
</organism>
<gene>
    <name evidence="2" type="ORF">PBY51_000037</name>
</gene>
<proteinExistence type="predicted"/>
<evidence type="ECO:0000313" key="2">
    <source>
        <dbReference type="EMBL" id="KAK5862973.1"/>
    </source>
</evidence>
<feature type="region of interest" description="Disordered" evidence="1">
    <location>
        <begin position="1"/>
        <end position="72"/>
    </location>
</feature>
<dbReference type="AlphaFoldDB" id="A0AAN8AQ19"/>
<feature type="compositionally biased region" description="Basic and acidic residues" evidence="1">
    <location>
        <begin position="63"/>
        <end position="72"/>
    </location>
</feature>
<reference evidence="2 3" key="2">
    <citation type="journal article" date="2023" name="Mol. Biol. Evol.">
        <title>Genomics of Secondarily Temperate Adaptation in the Only Non-Antarctic Icefish.</title>
        <authorList>
            <person name="Rivera-Colon A.G."/>
            <person name="Rayamajhi N."/>
            <person name="Minhas B.F."/>
            <person name="Madrigal G."/>
            <person name="Bilyk K.T."/>
            <person name="Yoon V."/>
            <person name="Hune M."/>
            <person name="Gregory S."/>
            <person name="Cheng C.H.C."/>
            <person name="Catchen J.M."/>
        </authorList>
    </citation>
    <scope>NUCLEOTIDE SEQUENCE [LARGE SCALE GENOMIC DNA]</scope>
    <source>
        <strain evidence="2">JMC-PN-2008</strain>
    </source>
</reference>
<reference evidence="2 3" key="1">
    <citation type="journal article" date="2023" name="Genes (Basel)">
        <title>Chromosome-Level Genome Assembly and Circadian Gene Repertoire of the Patagonia Blennie Eleginops maclovinus-The Closest Ancestral Proxy of Antarctic Cryonotothenioids.</title>
        <authorList>
            <person name="Cheng C.C."/>
            <person name="Rivera-Colon A.G."/>
            <person name="Minhas B.F."/>
            <person name="Wilson L."/>
            <person name="Rayamajhi N."/>
            <person name="Vargas-Chacoff L."/>
            <person name="Catchen J.M."/>
        </authorList>
    </citation>
    <scope>NUCLEOTIDE SEQUENCE [LARGE SCALE GENOMIC DNA]</scope>
    <source>
        <strain evidence="2">JMC-PN-2008</strain>
    </source>
</reference>